<reference evidence="2 3" key="1">
    <citation type="submission" date="2021-03" db="EMBL/GenBank/DDBJ databases">
        <title>Flavobacterium Flabelliformis Sp. Nov. And Flavobacterium Geliluteum Sp. Nov., Two Novel Multidrug Resistant Psychrophilic Species Isolated From Antarctica.</title>
        <authorList>
            <person name="Kralova S."/>
            <person name="Busse H.J."/>
            <person name="Bezdicek M."/>
            <person name="Nykrynova M."/>
            <person name="Kroupova E."/>
            <person name="Krsek D."/>
            <person name="Sedlacek I."/>
        </authorList>
    </citation>
    <scope>NUCLEOTIDE SEQUENCE [LARGE SCALE GENOMIC DNA]</scope>
    <source>
        <strain evidence="2 3">P7388</strain>
    </source>
</reference>
<keyword evidence="1" id="KW-0812">Transmembrane</keyword>
<gene>
    <name evidence="2" type="ORF">J3495_01250</name>
</gene>
<feature type="transmembrane region" description="Helical" evidence="1">
    <location>
        <begin position="24"/>
        <end position="44"/>
    </location>
</feature>
<keyword evidence="3" id="KW-1185">Reference proteome</keyword>
<proteinExistence type="predicted"/>
<feature type="transmembrane region" description="Helical" evidence="1">
    <location>
        <begin position="64"/>
        <end position="81"/>
    </location>
</feature>
<dbReference type="Proteomes" id="UP000675047">
    <property type="component" value="Unassembled WGS sequence"/>
</dbReference>
<sequence>MIDQHEIVDPDDIDIFSYRSIRRAIGYLAISLPILLLSLSFIAFFDTEPQHSISHYYYTNLREIFTGTLCAVGLFLIRYRGHDNASFWKNDKQITNIAGIMALGVAFFPTTPDCPSQKIYTLIPYNANWLGGLHYGFAAVLFLILALLAINVFTIGQNNQANVPKSMIDENNIYRFCGYSILVFIAAIPFKLFDYATLVFEALSLFVFGIAWLVKGRALGQVLKKELYRENVTSERVFEE</sequence>
<evidence type="ECO:0000313" key="2">
    <source>
        <dbReference type="EMBL" id="MBP4136700.1"/>
    </source>
</evidence>
<feature type="transmembrane region" description="Helical" evidence="1">
    <location>
        <begin position="132"/>
        <end position="153"/>
    </location>
</feature>
<dbReference type="RefSeq" id="WP_210664743.1">
    <property type="nucleotide sequence ID" value="NZ_JAGFBV010000001.1"/>
</dbReference>
<feature type="transmembrane region" description="Helical" evidence="1">
    <location>
        <begin position="173"/>
        <end position="190"/>
    </location>
</feature>
<dbReference type="AlphaFoldDB" id="A0A940XBG0"/>
<name>A0A940XBG0_9FLAO</name>
<accession>A0A940XBG0</accession>
<keyword evidence="1" id="KW-0472">Membrane</keyword>
<organism evidence="2 3">
    <name type="scientific">Flavobacterium geliluteum</name>
    <dbReference type="NCBI Taxonomy" id="2816120"/>
    <lineage>
        <taxon>Bacteria</taxon>
        <taxon>Pseudomonadati</taxon>
        <taxon>Bacteroidota</taxon>
        <taxon>Flavobacteriia</taxon>
        <taxon>Flavobacteriales</taxon>
        <taxon>Flavobacteriaceae</taxon>
        <taxon>Flavobacterium</taxon>
    </lineage>
</organism>
<protein>
    <recommendedName>
        <fullName evidence="4">DUF998 domain-containing protein</fullName>
    </recommendedName>
</protein>
<evidence type="ECO:0000256" key="1">
    <source>
        <dbReference type="SAM" id="Phobius"/>
    </source>
</evidence>
<dbReference type="EMBL" id="JAGFBV010000001">
    <property type="protein sequence ID" value="MBP4136700.1"/>
    <property type="molecule type" value="Genomic_DNA"/>
</dbReference>
<evidence type="ECO:0008006" key="4">
    <source>
        <dbReference type="Google" id="ProtNLM"/>
    </source>
</evidence>
<feature type="transmembrane region" description="Helical" evidence="1">
    <location>
        <begin position="196"/>
        <end position="214"/>
    </location>
</feature>
<comment type="caution">
    <text evidence="2">The sequence shown here is derived from an EMBL/GenBank/DDBJ whole genome shotgun (WGS) entry which is preliminary data.</text>
</comment>
<keyword evidence="1" id="KW-1133">Transmembrane helix</keyword>
<feature type="transmembrane region" description="Helical" evidence="1">
    <location>
        <begin position="93"/>
        <end position="112"/>
    </location>
</feature>
<evidence type="ECO:0000313" key="3">
    <source>
        <dbReference type="Proteomes" id="UP000675047"/>
    </source>
</evidence>